<sequence>MGTKVEVIATCPFCDRHVSRDFRPINTLSASDAARISQLINKEPPPIQLDFHEKVEDKLQKCEDSRCRKGRVLKRKMESRESSESGDSMEEGSSSQQKLEGNSCSQQKLEEDSCSQEKLEGNSSLSETGSGEDDTSENSIDAITENILALVEEEFERDPACGGSSKILRGNAEVIMAMLTEEQVIIDKIEKQAARACQRDTEEPPAKRRKC</sequence>
<feature type="compositionally biased region" description="Polar residues" evidence="1">
    <location>
        <begin position="96"/>
        <end position="107"/>
    </location>
</feature>
<feature type="compositionally biased region" description="Basic and acidic residues" evidence="1">
    <location>
        <begin position="108"/>
        <end position="120"/>
    </location>
</feature>
<evidence type="ECO:0000256" key="1">
    <source>
        <dbReference type="SAM" id="MobiDB-lite"/>
    </source>
</evidence>
<gene>
    <name evidence="3" type="primary">LOC118877239</name>
</gene>
<dbReference type="Proteomes" id="UP001652628">
    <property type="component" value="Chromosome 3"/>
</dbReference>
<organism evidence="2 3">
    <name type="scientific">Drosophila suzukii</name>
    <name type="common">Spotted-wing drosophila fruit fly</name>
    <dbReference type="NCBI Taxonomy" id="28584"/>
    <lineage>
        <taxon>Eukaryota</taxon>
        <taxon>Metazoa</taxon>
        <taxon>Ecdysozoa</taxon>
        <taxon>Arthropoda</taxon>
        <taxon>Hexapoda</taxon>
        <taxon>Insecta</taxon>
        <taxon>Pterygota</taxon>
        <taxon>Neoptera</taxon>
        <taxon>Endopterygota</taxon>
        <taxon>Diptera</taxon>
        <taxon>Brachycera</taxon>
        <taxon>Muscomorpha</taxon>
        <taxon>Ephydroidea</taxon>
        <taxon>Drosophilidae</taxon>
        <taxon>Drosophila</taxon>
        <taxon>Sophophora</taxon>
    </lineage>
</organism>
<protein>
    <submittedName>
        <fullName evidence="3">Uncharacterized protein</fullName>
    </submittedName>
</protein>
<keyword evidence="2" id="KW-1185">Reference proteome</keyword>
<feature type="region of interest" description="Disordered" evidence="1">
    <location>
        <begin position="71"/>
        <end position="138"/>
    </location>
</feature>
<reference evidence="3" key="1">
    <citation type="submission" date="2025-08" db="UniProtKB">
        <authorList>
            <consortium name="RefSeq"/>
        </authorList>
    </citation>
    <scope>IDENTIFICATION</scope>
</reference>
<evidence type="ECO:0000313" key="2">
    <source>
        <dbReference type="Proteomes" id="UP001652628"/>
    </source>
</evidence>
<evidence type="ECO:0000313" key="3">
    <source>
        <dbReference type="RefSeq" id="XP_036670670.3"/>
    </source>
</evidence>
<dbReference type="AlphaFoldDB" id="A0AB40A2R7"/>
<accession>A0AB40A2R7</accession>
<dbReference type="RefSeq" id="XP_036670670.3">
    <property type="nucleotide sequence ID" value="XM_036814775.3"/>
</dbReference>
<proteinExistence type="predicted"/>
<name>A0AB40A2R7_DROSZ</name>
<dbReference type="GeneID" id="118877239"/>